<evidence type="ECO:0000313" key="2">
    <source>
        <dbReference type="Proteomes" id="UP000009096"/>
    </source>
</evidence>
<gene>
    <name evidence="1" type="ORF">FVEG_17034</name>
</gene>
<organism evidence="1 2">
    <name type="scientific">Gibberella moniliformis (strain M3125 / FGSC 7600)</name>
    <name type="common">Maize ear and stalk rot fungus</name>
    <name type="synonym">Fusarium verticillioides</name>
    <dbReference type="NCBI Taxonomy" id="334819"/>
    <lineage>
        <taxon>Eukaryota</taxon>
        <taxon>Fungi</taxon>
        <taxon>Dikarya</taxon>
        <taxon>Ascomycota</taxon>
        <taxon>Pezizomycotina</taxon>
        <taxon>Sordariomycetes</taxon>
        <taxon>Hypocreomycetidae</taxon>
        <taxon>Hypocreales</taxon>
        <taxon>Nectriaceae</taxon>
        <taxon>Fusarium</taxon>
        <taxon>Fusarium fujikuroi species complex</taxon>
    </lineage>
</organism>
<dbReference type="VEuPathDB" id="FungiDB:FVEG_17034"/>
<reference evidence="1 2" key="1">
    <citation type="journal article" date="2010" name="Nature">
        <title>Comparative genomics reveals mobile pathogenicity chromosomes in Fusarium.</title>
        <authorList>
            <person name="Ma L.J."/>
            <person name="van der Does H.C."/>
            <person name="Borkovich K.A."/>
            <person name="Coleman J.J."/>
            <person name="Daboussi M.J."/>
            <person name="Di Pietro A."/>
            <person name="Dufresne M."/>
            <person name="Freitag M."/>
            <person name="Grabherr M."/>
            <person name="Henrissat B."/>
            <person name="Houterman P.M."/>
            <person name="Kang S."/>
            <person name="Shim W.B."/>
            <person name="Woloshuk C."/>
            <person name="Xie X."/>
            <person name="Xu J.R."/>
            <person name="Antoniw J."/>
            <person name="Baker S.E."/>
            <person name="Bluhm B.H."/>
            <person name="Breakspear A."/>
            <person name="Brown D.W."/>
            <person name="Butchko R.A."/>
            <person name="Chapman S."/>
            <person name="Coulson R."/>
            <person name="Coutinho P.M."/>
            <person name="Danchin E.G."/>
            <person name="Diener A."/>
            <person name="Gale L.R."/>
            <person name="Gardiner D.M."/>
            <person name="Goff S."/>
            <person name="Hammond-Kosack K.E."/>
            <person name="Hilburn K."/>
            <person name="Hua-Van A."/>
            <person name="Jonkers W."/>
            <person name="Kazan K."/>
            <person name="Kodira C.D."/>
            <person name="Koehrsen M."/>
            <person name="Kumar L."/>
            <person name="Lee Y.H."/>
            <person name="Li L."/>
            <person name="Manners J.M."/>
            <person name="Miranda-Saavedra D."/>
            <person name="Mukherjee M."/>
            <person name="Park G."/>
            <person name="Park J."/>
            <person name="Park S.Y."/>
            <person name="Proctor R.H."/>
            <person name="Regev A."/>
            <person name="Ruiz-Roldan M.C."/>
            <person name="Sain D."/>
            <person name="Sakthikumar S."/>
            <person name="Sykes S."/>
            <person name="Schwartz D.C."/>
            <person name="Turgeon B.G."/>
            <person name="Wapinski I."/>
            <person name="Yoder O."/>
            <person name="Young S."/>
            <person name="Zeng Q."/>
            <person name="Zhou S."/>
            <person name="Galagan J."/>
            <person name="Cuomo C.A."/>
            <person name="Kistler H.C."/>
            <person name="Rep M."/>
        </authorList>
    </citation>
    <scope>NUCLEOTIDE SEQUENCE [LARGE SCALE GENOMIC DNA]</scope>
    <source>
        <strain evidence="1">7600</strain>
        <strain evidence="2">M3125 / FGSC 7600</strain>
    </source>
</reference>
<dbReference type="RefSeq" id="XP_018759066.1">
    <property type="nucleotide sequence ID" value="XM_018906275.1"/>
</dbReference>
<keyword evidence="2" id="KW-1185">Reference proteome</keyword>
<dbReference type="EMBL" id="DS022258">
    <property type="protein sequence ID" value="EWG52875.1"/>
    <property type="molecule type" value="Genomic_DNA"/>
</dbReference>
<dbReference type="Proteomes" id="UP000009096">
    <property type="component" value="Chromosome 7"/>
</dbReference>
<protein>
    <submittedName>
        <fullName evidence="1">Uncharacterized protein</fullName>
    </submittedName>
</protein>
<sequence>MGVQYFTSGRSCPAENLSDEQDETLASKGFELHTTRTYDMLPHGLVTCCLQLYSVHMHLNLCVPFSTASSNLVSKTLSNKHCSLFSDCCTNLDCDTITRHQHLVTSQTLFHEAQRTVKGAYIHRKLRIDYNNKKGE</sequence>
<reference evidence="1" key="2">
    <citation type="submission" date="2013-11" db="EMBL/GenBank/DDBJ databases">
        <authorList>
            <consortium name="The Broad Institute Genome Sequencing Platform"/>
            <person name="Ma L.-J."/>
            <person name="Corby-Kistler H."/>
            <person name="Broz K."/>
            <person name="Gale L.R."/>
            <person name="Jonkers W."/>
            <person name="O'Donnell K."/>
            <person name="Ploetz R."/>
            <person name="Steinberg C."/>
            <person name="Schwartz D.C."/>
            <person name="VanEtten H."/>
            <person name="Zhou S."/>
            <person name="Young S.K."/>
            <person name="Zeng Q."/>
            <person name="Gargeya S."/>
            <person name="Fitzgerald M."/>
            <person name="Abouelleil A."/>
            <person name="Alvarado L."/>
            <person name="Chapman S.B."/>
            <person name="Gainer-Dewar J."/>
            <person name="Goldberg J."/>
            <person name="Griggs A."/>
            <person name="Gujja S."/>
            <person name="Hansen M."/>
            <person name="Howarth C."/>
            <person name="Imamovic A."/>
            <person name="Ireland A."/>
            <person name="Larimer J."/>
            <person name="McCowan C."/>
            <person name="Murphy C."/>
            <person name="Pearson M."/>
            <person name="Poon T.W."/>
            <person name="Priest M."/>
            <person name="Roberts A."/>
            <person name="Saif S."/>
            <person name="Shea T."/>
            <person name="Sykes S."/>
            <person name="Wortman J."/>
            <person name="Nusbaum C."/>
            <person name="Birren B."/>
        </authorList>
    </citation>
    <scope>NUCLEOTIDE SEQUENCE</scope>
    <source>
        <strain evidence="1">7600</strain>
    </source>
</reference>
<evidence type="ECO:0000313" key="1">
    <source>
        <dbReference type="EMBL" id="EWG52874.1"/>
    </source>
</evidence>
<dbReference type="GeneID" id="30073910"/>
<dbReference type="EMBL" id="DS022258">
    <property type="protein sequence ID" value="EWG52874.1"/>
    <property type="molecule type" value="Genomic_DNA"/>
</dbReference>
<name>W7MYI6_GIBM7</name>
<dbReference type="KEGG" id="fvr:FVEG_17034"/>
<accession>W7MYI6</accession>
<dbReference type="RefSeq" id="XP_018759065.1">
    <property type="nucleotide sequence ID" value="XM_018906274.1"/>
</dbReference>
<proteinExistence type="predicted"/>
<dbReference type="AlphaFoldDB" id="W7MYI6"/>